<comment type="caution">
    <text evidence="1">The sequence shown here is derived from an EMBL/GenBank/DDBJ whole genome shotgun (WGS) entry which is preliminary data.</text>
</comment>
<proteinExistence type="predicted"/>
<dbReference type="EMBL" id="JAPMOS010000073">
    <property type="protein sequence ID" value="KAJ4456327.1"/>
    <property type="molecule type" value="Genomic_DNA"/>
</dbReference>
<evidence type="ECO:0000313" key="1">
    <source>
        <dbReference type="EMBL" id="KAJ4456327.1"/>
    </source>
</evidence>
<gene>
    <name evidence="1" type="ORF">PAPYR_8434</name>
</gene>
<organism evidence="1 2">
    <name type="scientific">Paratrimastix pyriformis</name>
    <dbReference type="NCBI Taxonomy" id="342808"/>
    <lineage>
        <taxon>Eukaryota</taxon>
        <taxon>Metamonada</taxon>
        <taxon>Preaxostyla</taxon>
        <taxon>Paratrimastigidae</taxon>
        <taxon>Paratrimastix</taxon>
    </lineage>
</organism>
<keyword evidence="2" id="KW-1185">Reference proteome</keyword>
<name>A0ABQ8UAJ5_9EUKA</name>
<reference evidence="1" key="1">
    <citation type="journal article" date="2022" name="bioRxiv">
        <title>Genomics of Preaxostyla Flagellates Illuminates Evolutionary Transitions and the Path Towards Mitochondrial Loss.</title>
        <authorList>
            <person name="Novak L.V.F."/>
            <person name="Treitli S.C."/>
            <person name="Pyrih J."/>
            <person name="Halakuc P."/>
            <person name="Pipaliya S.V."/>
            <person name="Vacek V."/>
            <person name="Brzon O."/>
            <person name="Soukal P."/>
            <person name="Eme L."/>
            <person name="Dacks J.B."/>
            <person name="Karnkowska A."/>
            <person name="Elias M."/>
            <person name="Hampl V."/>
        </authorList>
    </citation>
    <scope>NUCLEOTIDE SEQUENCE</scope>
    <source>
        <strain evidence="1">RCP-MX</strain>
    </source>
</reference>
<protein>
    <submittedName>
        <fullName evidence="1">Uncharacterized protein</fullName>
    </submittedName>
</protein>
<evidence type="ECO:0000313" key="2">
    <source>
        <dbReference type="Proteomes" id="UP001141327"/>
    </source>
</evidence>
<sequence>MVEEMHFDSTTTPVPKNRILISSLLCSRCWLFGCVDDAVGWGQAAFPGVEFILEDRDAKTTDPSDRYIAVSE</sequence>
<accession>A0ABQ8UAJ5</accession>
<dbReference type="Proteomes" id="UP001141327">
    <property type="component" value="Unassembled WGS sequence"/>
</dbReference>